<reference evidence="2" key="1">
    <citation type="journal article" date="2019" name="Int. J. Syst. Evol. Microbiol.">
        <title>The Global Catalogue of Microorganisms (GCM) 10K type strain sequencing project: providing services to taxonomists for standard genome sequencing and annotation.</title>
        <authorList>
            <consortium name="The Broad Institute Genomics Platform"/>
            <consortium name="The Broad Institute Genome Sequencing Center for Infectious Disease"/>
            <person name="Wu L."/>
            <person name="Ma J."/>
        </authorList>
    </citation>
    <scope>NUCLEOTIDE SEQUENCE [LARGE SCALE GENOMIC DNA]</scope>
    <source>
        <strain evidence="2">JCM 17326</strain>
    </source>
</reference>
<dbReference type="Proteomes" id="UP001500630">
    <property type="component" value="Unassembled WGS sequence"/>
</dbReference>
<evidence type="ECO:0000313" key="2">
    <source>
        <dbReference type="Proteomes" id="UP001500630"/>
    </source>
</evidence>
<accession>A0ABP6VMU8</accession>
<dbReference type="EMBL" id="BAABDQ010000003">
    <property type="protein sequence ID" value="GAA3538153.1"/>
    <property type="molecule type" value="Genomic_DNA"/>
</dbReference>
<name>A0ABP6VMU8_9ACTN</name>
<organism evidence="1 2">
    <name type="scientific">Nonomuraea rosea</name>
    <dbReference type="NCBI Taxonomy" id="638574"/>
    <lineage>
        <taxon>Bacteria</taxon>
        <taxon>Bacillati</taxon>
        <taxon>Actinomycetota</taxon>
        <taxon>Actinomycetes</taxon>
        <taxon>Streptosporangiales</taxon>
        <taxon>Streptosporangiaceae</taxon>
        <taxon>Nonomuraea</taxon>
    </lineage>
</organism>
<sequence>MAAGLVAAGVVAPGVATVAGMAASLFGAFVQETAGFWGPAHATDEFRRYAHAAIRFWRPAHTTTGLGGSVEPVPGLEKAPLPDSVRSRPRAVIRLGTSGLVTTCLKADRLMTADLRCRVPSSRVAPVTRPARLVHPGLPALVTTLVTPCDAPRRPIGTRCDVRCGALV</sequence>
<protein>
    <submittedName>
        <fullName evidence="1">Uncharacterized protein</fullName>
    </submittedName>
</protein>
<keyword evidence="2" id="KW-1185">Reference proteome</keyword>
<gene>
    <name evidence="1" type="ORF">GCM10022419_017640</name>
</gene>
<comment type="caution">
    <text evidence="1">The sequence shown here is derived from an EMBL/GenBank/DDBJ whole genome shotgun (WGS) entry which is preliminary data.</text>
</comment>
<proteinExistence type="predicted"/>
<evidence type="ECO:0000313" key="1">
    <source>
        <dbReference type="EMBL" id="GAA3538153.1"/>
    </source>
</evidence>